<evidence type="ECO:0008006" key="4">
    <source>
        <dbReference type="Google" id="ProtNLM"/>
    </source>
</evidence>
<dbReference type="Proteomes" id="UP000254937">
    <property type="component" value="Unassembled WGS sequence"/>
</dbReference>
<evidence type="ECO:0000256" key="1">
    <source>
        <dbReference type="SAM" id="Coils"/>
    </source>
</evidence>
<keyword evidence="3" id="KW-1185">Reference proteome</keyword>
<dbReference type="GO" id="GO:0003700">
    <property type="term" value="F:DNA-binding transcription factor activity"/>
    <property type="evidence" value="ECO:0007669"/>
    <property type="project" value="InterPro"/>
</dbReference>
<name>A0A370PJX6_ASPPH</name>
<protein>
    <recommendedName>
        <fullName evidence="4">BZIP domain-containing protein</fullName>
    </recommendedName>
</protein>
<evidence type="ECO:0000313" key="2">
    <source>
        <dbReference type="EMBL" id="RDK42184.1"/>
    </source>
</evidence>
<gene>
    <name evidence="2" type="ORF">M752DRAFT_301667</name>
</gene>
<accession>A0A370PJX6</accession>
<proteinExistence type="predicted"/>
<feature type="coiled-coil region" evidence="1">
    <location>
        <begin position="50"/>
        <end position="77"/>
    </location>
</feature>
<dbReference type="AlphaFoldDB" id="A0A370PJX6"/>
<evidence type="ECO:0000313" key="3">
    <source>
        <dbReference type="Proteomes" id="UP000254937"/>
    </source>
</evidence>
<dbReference type="CDD" id="cd14688">
    <property type="entry name" value="bZIP_YAP"/>
    <property type="match status" value="1"/>
</dbReference>
<organism evidence="2 3">
    <name type="scientific">Aspergillus phoenicis ATCC 13157</name>
    <dbReference type="NCBI Taxonomy" id="1353007"/>
    <lineage>
        <taxon>Eukaryota</taxon>
        <taxon>Fungi</taxon>
        <taxon>Dikarya</taxon>
        <taxon>Ascomycota</taxon>
        <taxon>Pezizomycotina</taxon>
        <taxon>Eurotiomycetes</taxon>
        <taxon>Eurotiomycetidae</taxon>
        <taxon>Eurotiales</taxon>
        <taxon>Aspergillaceae</taxon>
        <taxon>Aspergillus</taxon>
    </lineage>
</organism>
<dbReference type="PANTHER" id="PTHR40618:SF1">
    <property type="entry name" value="B-ZIP TRANSCRIPTION FACTOR (EUROFUNG)"/>
    <property type="match status" value="1"/>
</dbReference>
<dbReference type="EMBL" id="KZ851854">
    <property type="protein sequence ID" value="RDK42184.1"/>
    <property type="molecule type" value="Genomic_DNA"/>
</dbReference>
<dbReference type="PANTHER" id="PTHR40618">
    <property type="entry name" value="B-ZIP TRANSCRIPTION FACTOR (EUROFUNG)-RELATED"/>
    <property type="match status" value="1"/>
</dbReference>
<reference evidence="2 3" key="1">
    <citation type="submission" date="2018-07" db="EMBL/GenBank/DDBJ databases">
        <title>Section-level genome sequencing of Aspergillus section Nigri to investigate inter- and intra-species variation.</title>
        <authorList>
            <consortium name="DOE Joint Genome Institute"/>
            <person name="Vesth T.C."/>
            <person name="Nybo J.L."/>
            <person name="Theobald S."/>
            <person name="Frisvad J.C."/>
            <person name="Larsen T.O."/>
            <person name="Nielsen K.F."/>
            <person name="Hoof J.B."/>
            <person name="Brandl J."/>
            <person name="Salamov A."/>
            <person name="Riley R."/>
            <person name="Gladden J.M."/>
            <person name="Phatale P."/>
            <person name="Nielsen M.T."/>
            <person name="Lyhne E.K."/>
            <person name="Kogle M.E."/>
            <person name="Strasser K."/>
            <person name="McDonnell E."/>
            <person name="Barry K."/>
            <person name="Clum A."/>
            <person name="Chen C."/>
            <person name="Nolan M."/>
            <person name="Sandor L."/>
            <person name="Kuo A."/>
            <person name="Lipzen A."/>
            <person name="Hainaut M."/>
            <person name="Drula E."/>
            <person name="Tsang A."/>
            <person name="Magnuson J.K."/>
            <person name="Henrissat B."/>
            <person name="Wiebenga A."/>
            <person name="Simmons B.A."/>
            <person name="Makela M.R."/>
            <person name="De vries R.P."/>
            <person name="Grigoriev I.V."/>
            <person name="Mortensen U.H."/>
            <person name="Baker S.E."/>
            <person name="Andersen M.R."/>
        </authorList>
    </citation>
    <scope>NUCLEOTIDE SEQUENCE [LARGE SCALE GENOMIC DNA]</scope>
    <source>
        <strain evidence="2 3">ATCC 13157</strain>
    </source>
</reference>
<dbReference type="Gene3D" id="1.20.5.170">
    <property type="match status" value="1"/>
</dbReference>
<dbReference type="InterPro" id="IPR046347">
    <property type="entry name" value="bZIP_sf"/>
</dbReference>
<keyword evidence="1" id="KW-0175">Coiled coil</keyword>
<sequence length="610" mass="68951">MTGYREYKGPDDQPSILTIIFQLYSLVQGNANQKAKRRRTQVRLAQRAYRSRKEAELQALKTRAHELEMLIERMNEKFISFTDDLIKSGMLSKRPDVAWSLHQAIAQSLFLANQVVSVAADDADPLDVERNVPETRASGADIDATEGDIYNANDTYDYARIPLPDIQELTAQVRREDSSQDPFAVTQGYDPAVPDIPIQATRPRPTPLSLNSPLPNTHTLERASFARRLYRACVEQGHQCLTNPSHHFEELAYKFRLSMKLFPLQHIIAHFEEFLSGRHHEAIMELNVPFISIGGAGTHFQHQQRGYLADNTSFQPSMIQVAAEQVDPDMRGDWFDCYDVEGYLEECRIVPVQGLPLAKMKFPNFPGLERDRSHQQISGLNAPQHSGSQKIIDEITLIQQPPAFLALLSNLSQVNSQRITQASFEYPYMHRRPIARSSVPNYIIVSGLLRYWNCCPTAESSASIIQIPRPSDCEFRLQQNGFTKWLPFWASKDAFSGSKFVACDPPLPLRPGVVLLEAIKPTSKTSRLLGRTELSGPLADQIEWLGKDMDKIPLSKLEKKSGISVSLLIDRLQRVATLHDLGIIHNGIRNDSFRLPDDLQDMVLYDFSSS</sequence>
<dbReference type="SUPFAM" id="SSF57959">
    <property type="entry name" value="Leucine zipper domain"/>
    <property type="match status" value="1"/>
</dbReference>